<name>A0A7J6RSE8_PEROL</name>
<accession>A0A7J6RSE8</accession>
<dbReference type="PANTHER" id="PTHR15615:SF108">
    <property type="entry name" value="PROTEIN CNPPD1"/>
    <property type="match status" value="1"/>
</dbReference>
<protein>
    <submittedName>
        <fullName evidence="2">Mitochondrial peripheral inner membrane protein</fullName>
    </submittedName>
</protein>
<dbReference type="Proteomes" id="UP000574390">
    <property type="component" value="Unassembled WGS sequence"/>
</dbReference>
<feature type="region of interest" description="Disordered" evidence="1">
    <location>
        <begin position="918"/>
        <end position="944"/>
    </location>
</feature>
<feature type="non-terminal residue" evidence="2">
    <location>
        <position position="1"/>
    </location>
</feature>
<comment type="caution">
    <text evidence="2">The sequence shown here is derived from an EMBL/GenBank/DDBJ whole genome shotgun (WGS) entry which is preliminary data.</text>
</comment>
<feature type="region of interest" description="Disordered" evidence="1">
    <location>
        <begin position="315"/>
        <end position="337"/>
    </location>
</feature>
<feature type="region of interest" description="Disordered" evidence="1">
    <location>
        <begin position="640"/>
        <end position="679"/>
    </location>
</feature>
<feature type="region of interest" description="Disordered" evidence="1">
    <location>
        <begin position="1"/>
        <end position="79"/>
    </location>
</feature>
<dbReference type="Pfam" id="PF08613">
    <property type="entry name" value="Cyclin"/>
    <property type="match status" value="1"/>
</dbReference>
<dbReference type="Gene3D" id="1.10.472.10">
    <property type="entry name" value="Cyclin-like"/>
    <property type="match status" value="1"/>
</dbReference>
<feature type="region of interest" description="Disordered" evidence="1">
    <location>
        <begin position="801"/>
        <end position="828"/>
    </location>
</feature>
<evidence type="ECO:0000313" key="2">
    <source>
        <dbReference type="EMBL" id="KAF4723315.1"/>
    </source>
</evidence>
<dbReference type="AlphaFoldDB" id="A0A7J6RSE8"/>
<feature type="compositionally biased region" description="Basic and acidic residues" evidence="1">
    <location>
        <begin position="665"/>
        <end position="679"/>
    </location>
</feature>
<feature type="compositionally biased region" description="Pro residues" evidence="1">
    <location>
        <begin position="59"/>
        <end position="71"/>
    </location>
</feature>
<feature type="compositionally biased region" description="Low complexity" evidence="1">
    <location>
        <begin position="46"/>
        <end position="58"/>
    </location>
</feature>
<organism evidence="2 3">
    <name type="scientific">Perkinsus olseni</name>
    <name type="common">Perkinsus atlanticus</name>
    <dbReference type="NCBI Taxonomy" id="32597"/>
    <lineage>
        <taxon>Eukaryota</taxon>
        <taxon>Sar</taxon>
        <taxon>Alveolata</taxon>
        <taxon>Perkinsozoa</taxon>
        <taxon>Perkinsea</taxon>
        <taxon>Perkinsida</taxon>
        <taxon>Perkinsidae</taxon>
        <taxon>Perkinsus</taxon>
    </lineage>
</organism>
<dbReference type="EMBL" id="JABANM010020150">
    <property type="protein sequence ID" value="KAF4723315.1"/>
    <property type="molecule type" value="Genomic_DNA"/>
</dbReference>
<gene>
    <name evidence="2" type="primary">CYC2_7</name>
    <name evidence="2" type="ORF">FOZ62_017708</name>
</gene>
<sequence>MTRPPSSAEGPSGCPGRVTRQYLADLSARASAEATRRSHDSDAADDGGAATTTPSPHQTTPPPSSGVPSPEPTWSEGTSALLDTLPNTVAERIGLPPPVLVCQPEPVLECSWSSWASSTSTAHHLEEPSEPLPVQEVITPVYASAVGRAGSMPASAVASVCLYSVYDAVARNGAPCCGLARTVTGPWKGGWRPCCFCQMTSLVSITAASLPSQLAQLEVATLSRPASPRGSSPLSAEQPMEMVSVEDGDDYKVSEGVSEGPGGGMPSVAECSAASTVLTTPDVRSIHGDIIFNLDVALLAEHVAHRTLKSLRDPTSVGDRAAARCPPPPNTSRLNEGKRLPMDYLGLITAFDRLMVEEEFLASLERRQKPRRQPRVERSLAACSGNSQPSRRCETLPYAQQAVRLPSPRFPQRPYPSLNSMTHCPGQSCKPAIEPGRGQGHFPIDGEMVERSSCAFGCAPSAPPHLESSSHLLARYVLRDIYFVVEIIQALEQGRWGCIRGAPRRPAYFSINRNWSERRSIACQASPRDCLSADTTAGLGGMALPRRGVPEVVRGKVKRNSIVYRGPAHADDARWEGELRVVDGPALTGRTEGTWQLVKGEDADRRHPADCHEALAQGQQDGEVRGVITEVLSAPLGITEDAVAPTPGTKSAWKGAGSSGGSGPDDLHSEDCTGPTHHDCRSAEEAAGLFVRDLSSRCLCRLVARSILDTLLLRISVSWVDPGLFHVYDIDASEEATDGVMTVSPASVGIQDSISRAPSGPDLGSSPSWVEQRQNVACQTDPPRPSHLRLLLLMAARRRLEQQQRGSSRPGQHPPWRHTLGATPGNRPWATPLVVQSESMLLSGRQKCAEGRLSELSAEHRPLDGVVRLRSEVVAGTSVAISPNTRSKGGCDVSTTCDETVRLNMPLTYERKLIRRGEGGFQSATPVSPFDGMERTQRQQQQRQDFSGCQHLKDGYDSLAKPTTLVEFLPSMTAILKRFVELGDAATESLGPGELTRFHAVRVPAIPLEVYLKRLARKFNCSNSCFVVALIYIDRVNMCRGGTFRINSYSIY</sequence>
<evidence type="ECO:0000313" key="3">
    <source>
        <dbReference type="Proteomes" id="UP000574390"/>
    </source>
</evidence>
<dbReference type="GO" id="GO:0019901">
    <property type="term" value="F:protein kinase binding"/>
    <property type="evidence" value="ECO:0007669"/>
    <property type="project" value="InterPro"/>
</dbReference>
<dbReference type="InterPro" id="IPR013922">
    <property type="entry name" value="Cyclin_PHO80-like"/>
</dbReference>
<evidence type="ECO:0000256" key="1">
    <source>
        <dbReference type="SAM" id="MobiDB-lite"/>
    </source>
</evidence>
<proteinExistence type="predicted"/>
<dbReference type="PANTHER" id="PTHR15615">
    <property type="match status" value="1"/>
</dbReference>
<feature type="region of interest" description="Disordered" evidence="1">
    <location>
        <begin position="367"/>
        <end position="392"/>
    </location>
</feature>
<reference evidence="2 3" key="1">
    <citation type="submission" date="2020-04" db="EMBL/GenBank/DDBJ databases">
        <title>Perkinsus olseni comparative genomics.</title>
        <authorList>
            <person name="Bogema D.R."/>
        </authorList>
    </citation>
    <scope>NUCLEOTIDE SEQUENCE [LARGE SCALE GENOMIC DNA]</scope>
    <source>
        <strain evidence="2">ATCC PRA-205</strain>
    </source>
</reference>